<feature type="binding site" evidence="4">
    <location>
        <position position="179"/>
    </location>
    <ligand>
        <name>Zn(2+)</name>
        <dbReference type="ChEBI" id="CHEBI:29105"/>
    </ligand>
</feature>
<keyword evidence="8" id="KW-1185">Reference proteome</keyword>
<dbReference type="Pfam" id="PF02146">
    <property type="entry name" value="SIR2"/>
    <property type="match status" value="1"/>
</dbReference>
<feature type="binding site" evidence="4">
    <location>
        <position position="145"/>
    </location>
    <ligand>
        <name>Zn(2+)</name>
        <dbReference type="ChEBI" id="CHEBI:29105"/>
    </ligand>
</feature>
<evidence type="ECO:0000313" key="8">
    <source>
        <dbReference type="Proteomes" id="UP001529491"/>
    </source>
</evidence>
<dbReference type="Proteomes" id="UP001529491">
    <property type="component" value="Chromosome"/>
</dbReference>
<keyword evidence="2 7" id="KW-0808">Transferase</keyword>
<evidence type="ECO:0000259" key="6">
    <source>
        <dbReference type="PROSITE" id="PS50305"/>
    </source>
</evidence>
<dbReference type="InterPro" id="IPR050134">
    <property type="entry name" value="NAD-dep_sirtuin_deacylases"/>
</dbReference>
<feature type="binding site" evidence="4">
    <location>
        <position position="176"/>
    </location>
    <ligand>
        <name>Zn(2+)</name>
        <dbReference type="ChEBI" id="CHEBI:29105"/>
    </ligand>
</feature>
<keyword evidence="7" id="KW-0012">Acyltransferase</keyword>
<dbReference type="PROSITE" id="PS50305">
    <property type="entry name" value="SIRTUIN"/>
    <property type="match status" value="1"/>
</dbReference>
<comment type="caution">
    <text evidence="4">Lacks conserved residue(s) required for the propagation of feature annotation.</text>
</comment>
<evidence type="ECO:0000256" key="4">
    <source>
        <dbReference type="PROSITE-ProRule" id="PRU00236"/>
    </source>
</evidence>
<reference evidence="7 8" key="1">
    <citation type="submission" date="2023-10" db="EMBL/GenBank/DDBJ databases">
        <title>Complete genome sequence of Shewanella sp. DAU334.</title>
        <authorList>
            <person name="Lee Y.-S."/>
            <person name="Jeong H.-R."/>
            <person name="Hwang E.-J."/>
            <person name="Choi Y.-L."/>
            <person name="Kim G.-D."/>
        </authorList>
    </citation>
    <scope>NUCLEOTIDE SEQUENCE [LARGE SCALE GENOMIC DNA]</scope>
    <source>
        <strain evidence="7 8">DAU334</strain>
    </source>
</reference>
<keyword evidence="3" id="KW-0520">NAD</keyword>
<evidence type="ECO:0000256" key="2">
    <source>
        <dbReference type="ARBA" id="ARBA00022679"/>
    </source>
</evidence>
<dbReference type="InterPro" id="IPR026591">
    <property type="entry name" value="Sirtuin_cat_small_dom_sf"/>
</dbReference>
<keyword evidence="4" id="KW-0479">Metal-binding</keyword>
<feature type="domain" description="Deacetylase sirtuin-type" evidence="6">
    <location>
        <begin position="4"/>
        <end position="285"/>
    </location>
</feature>
<organism evidence="7 8">
    <name type="scientific">Shewanella youngdeokensis</name>
    <dbReference type="NCBI Taxonomy" id="2999068"/>
    <lineage>
        <taxon>Bacteria</taxon>
        <taxon>Pseudomonadati</taxon>
        <taxon>Pseudomonadota</taxon>
        <taxon>Gammaproteobacteria</taxon>
        <taxon>Alteromonadales</taxon>
        <taxon>Shewanellaceae</taxon>
        <taxon>Shewanella</taxon>
    </lineage>
</organism>
<accession>A0ABZ0K3Y1</accession>
<dbReference type="Gene3D" id="3.40.50.1220">
    <property type="entry name" value="TPP-binding domain"/>
    <property type="match status" value="1"/>
</dbReference>
<evidence type="ECO:0000256" key="3">
    <source>
        <dbReference type="ARBA" id="ARBA00023027"/>
    </source>
</evidence>
<proteinExistence type="predicted"/>
<dbReference type="InterPro" id="IPR026590">
    <property type="entry name" value="Ssirtuin_cat_dom"/>
</dbReference>
<keyword evidence="5" id="KW-0472">Membrane</keyword>
<dbReference type="Gene3D" id="3.30.1600.10">
    <property type="entry name" value="SIR2/SIRT2 'Small Domain"/>
    <property type="match status" value="1"/>
</dbReference>
<evidence type="ECO:0000313" key="7">
    <source>
        <dbReference type="EMBL" id="WOT06554.1"/>
    </source>
</evidence>
<name>A0ABZ0K3Y1_9GAMM</name>
<keyword evidence="5" id="KW-0812">Transmembrane</keyword>
<keyword evidence="5" id="KW-1133">Transmembrane helix</keyword>
<dbReference type="EMBL" id="CP136522">
    <property type="protein sequence ID" value="WOT06554.1"/>
    <property type="molecule type" value="Genomic_DNA"/>
</dbReference>
<dbReference type="SUPFAM" id="SSF52467">
    <property type="entry name" value="DHS-like NAD/FAD-binding domain"/>
    <property type="match status" value="1"/>
</dbReference>
<sequence length="285" mass="32165">MKHSLDNKQDLALTKQWLEQADAIVIGAGAGLSAAAGLVYGGARFEHHFAQYRRKYGLTDMYSAGFFPFATPELKWAYWSRHILINRFDTPQQNVYSTLHNLVAHKPHFVITTNADGLFGAAGFDSGHIFTVQGDYGKLQCATPCHDVLYDNEAQIRSMVAASDNGQVPTALVPQCPRCGGPMEVNIRKDATFVQDDLWVQQCNEYERFIEDYADKKLVLLELGIGFNTPSIIKFPFNQMTEHWPQTHLVRVNLHEQEAQQWQHESARHLVMDASDWLNAITTAV</sequence>
<feature type="transmembrane region" description="Helical" evidence="5">
    <location>
        <begin position="23"/>
        <end position="45"/>
    </location>
</feature>
<dbReference type="InterPro" id="IPR003000">
    <property type="entry name" value="Sirtuin"/>
</dbReference>
<dbReference type="GO" id="GO:0034979">
    <property type="term" value="F:NAD-dependent protein lysine deacetylase activity"/>
    <property type="evidence" value="ECO:0007669"/>
    <property type="project" value="UniProtKB-EC"/>
</dbReference>
<evidence type="ECO:0000256" key="5">
    <source>
        <dbReference type="SAM" id="Phobius"/>
    </source>
</evidence>
<evidence type="ECO:0000256" key="1">
    <source>
        <dbReference type="ARBA" id="ARBA00012928"/>
    </source>
</evidence>
<dbReference type="PANTHER" id="PTHR11085">
    <property type="entry name" value="NAD-DEPENDENT PROTEIN DEACYLASE SIRTUIN-5, MITOCHONDRIAL-RELATED"/>
    <property type="match status" value="1"/>
</dbReference>
<dbReference type="InterPro" id="IPR029035">
    <property type="entry name" value="DHS-like_NAD/FAD-binding_dom"/>
</dbReference>
<keyword evidence="4" id="KW-0862">Zinc</keyword>
<dbReference type="RefSeq" id="WP_310470829.1">
    <property type="nucleotide sequence ID" value="NZ_CP136522.1"/>
</dbReference>
<feature type="binding site" evidence="4">
    <location>
        <position position="141"/>
    </location>
    <ligand>
        <name>Zn(2+)</name>
        <dbReference type="ChEBI" id="CHEBI:29105"/>
    </ligand>
</feature>
<gene>
    <name evidence="7" type="ORF">RGE70_07285</name>
</gene>
<dbReference type="EC" id="2.3.1.286" evidence="1"/>
<protein>
    <recommendedName>
        <fullName evidence="1">protein acetyllysine N-acetyltransferase</fullName>
        <ecNumber evidence="1">2.3.1.286</ecNumber>
    </recommendedName>
</protein>
<dbReference type="PANTHER" id="PTHR11085:SF10">
    <property type="entry name" value="NAD-DEPENDENT PROTEIN DEACYLASE SIRTUIN-5, MITOCHONDRIAL-RELATED"/>
    <property type="match status" value="1"/>
</dbReference>